<dbReference type="Pfam" id="PF01418">
    <property type="entry name" value="HTH_6"/>
    <property type="match status" value="1"/>
</dbReference>
<evidence type="ECO:0000256" key="2">
    <source>
        <dbReference type="ARBA" id="ARBA00023125"/>
    </source>
</evidence>
<dbReference type="CDD" id="cd05013">
    <property type="entry name" value="SIS_RpiR"/>
    <property type="match status" value="1"/>
</dbReference>
<dbReference type="SUPFAM" id="SSF46689">
    <property type="entry name" value="Homeodomain-like"/>
    <property type="match status" value="1"/>
</dbReference>
<dbReference type="PANTHER" id="PTHR30514">
    <property type="entry name" value="GLUCOKINASE"/>
    <property type="match status" value="1"/>
</dbReference>
<dbReference type="InterPro" id="IPR035472">
    <property type="entry name" value="RpiR-like_SIS"/>
</dbReference>
<keyword evidence="7" id="KW-1185">Reference proteome</keyword>
<dbReference type="InterPro" id="IPR001347">
    <property type="entry name" value="SIS_dom"/>
</dbReference>
<accession>A0ABP2IXH6</accession>
<evidence type="ECO:0000256" key="1">
    <source>
        <dbReference type="ARBA" id="ARBA00023015"/>
    </source>
</evidence>
<evidence type="ECO:0000313" key="6">
    <source>
        <dbReference type="EMBL" id="EFL43772.1"/>
    </source>
</evidence>
<evidence type="ECO:0000259" key="4">
    <source>
        <dbReference type="PROSITE" id="PS51071"/>
    </source>
</evidence>
<protein>
    <submittedName>
        <fullName evidence="6">Transcriptional regulator, RpiR family</fullName>
    </submittedName>
</protein>
<dbReference type="PROSITE" id="PS51071">
    <property type="entry name" value="HTH_RPIR"/>
    <property type="match status" value="1"/>
</dbReference>
<dbReference type="Gene3D" id="1.10.10.10">
    <property type="entry name" value="Winged helix-like DNA-binding domain superfamily/Winged helix DNA-binding domain"/>
    <property type="match status" value="1"/>
</dbReference>
<dbReference type="InterPro" id="IPR009057">
    <property type="entry name" value="Homeodomain-like_sf"/>
</dbReference>
<proteinExistence type="predicted"/>
<dbReference type="EMBL" id="AEDQ01000029">
    <property type="protein sequence ID" value="EFL43772.1"/>
    <property type="molecule type" value="Genomic_DNA"/>
</dbReference>
<dbReference type="Proteomes" id="UP000004431">
    <property type="component" value="Unassembled WGS sequence"/>
</dbReference>
<evidence type="ECO:0000259" key="5">
    <source>
        <dbReference type="PROSITE" id="PS51464"/>
    </source>
</evidence>
<keyword evidence="1" id="KW-0805">Transcription regulation</keyword>
<dbReference type="InterPro" id="IPR036388">
    <property type="entry name" value="WH-like_DNA-bd_sf"/>
</dbReference>
<evidence type="ECO:0000256" key="3">
    <source>
        <dbReference type="ARBA" id="ARBA00023163"/>
    </source>
</evidence>
<dbReference type="PANTHER" id="PTHR30514:SF1">
    <property type="entry name" value="HTH-TYPE TRANSCRIPTIONAL REGULATOR HEXR-RELATED"/>
    <property type="match status" value="1"/>
</dbReference>
<dbReference type="Pfam" id="PF01380">
    <property type="entry name" value="SIS"/>
    <property type="match status" value="1"/>
</dbReference>
<feature type="domain" description="SIS" evidence="5">
    <location>
        <begin position="116"/>
        <end position="256"/>
    </location>
</feature>
<reference evidence="6 7" key="1">
    <citation type="submission" date="2010-08" db="EMBL/GenBank/DDBJ databases">
        <authorList>
            <person name="Durkin A.S."/>
            <person name="Madupu R."/>
            <person name="Torralba M."/>
            <person name="Gillis M."/>
            <person name="Methe B."/>
            <person name="Sutton G."/>
            <person name="Nelson K.E."/>
        </authorList>
    </citation>
    <scope>NUCLEOTIDE SEQUENCE [LARGE SCALE GENOMIC DNA]</scope>
    <source>
        <strain evidence="6 7">PB189-T1-4</strain>
    </source>
</reference>
<organism evidence="6 7">
    <name type="scientific">Fannyhessea vaginae PB189-T1-4</name>
    <dbReference type="NCBI Taxonomy" id="866774"/>
    <lineage>
        <taxon>Bacteria</taxon>
        <taxon>Bacillati</taxon>
        <taxon>Actinomycetota</taxon>
        <taxon>Coriobacteriia</taxon>
        <taxon>Coriobacteriales</taxon>
        <taxon>Atopobiaceae</taxon>
        <taxon>Fannyhessea</taxon>
    </lineage>
</organism>
<evidence type="ECO:0000313" key="7">
    <source>
        <dbReference type="Proteomes" id="UP000004431"/>
    </source>
</evidence>
<comment type="caution">
    <text evidence="6">The sequence shown here is derived from an EMBL/GenBank/DDBJ whole genome shotgun (WGS) entry which is preliminary data.</text>
</comment>
<keyword evidence="3" id="KW-0804">Transcription</keyword>
<keyword evidence="2" id="KW-0238">DNA-binding</keyword>
<gene>
    <name evidence="6" type="ORF">HMPREF9248_0596</name>
</gene>
<dbReference type="PROSITE" id="PS51464">
    <property type="entry name" value="SIS"/>
    <property type="match status" value="1"/>
</dbReference>
<dbReference type="InterPro" id="IPR046348">
    <property type="entry name" value="SIS_dom_sf"/>
</dbReference>
<feature type="domain" description="HTH rpiR-type" evidence="4">
    <location>
        <begin position="2"/>
        <end position="78"/>
    </location>
</feature>
<dbReference type="Gene3D" id="3.40.50.10490">
    <property type="entry name" value="Glucose-6-phosphate isomerase like protein, domain 1"/>
    <property type="match status" value="1"/>
</dbReference>
<dbReference type="InterPro" id="IPR047640">
    <property type="entry name" value="RpiR-like"/>
</dbReference>
<dbReference type="InterPro" id="IPR000281">
    <property type="entry name" value="HTH_RpiR"/>
</dbReference>
<name>A0ABP2IXH6_9ACTN</name>
<dbReference type="SUPFAM" id="SSF53697">
    <property type="entry name" value="SIS domain"/>
    <property type="match status" value="1"/>
</dbReference>
<sequence length="281" mass="31942">MNLLQMRITDHFYELNSNEKEVLKNILLKYQEIPTYTITNLSHIAYTSTASLSRLIKKLGFSSFSEFKVKTQIDLDAELEKNIQTEIEFDEKEYLKVVIQDIKQTLAMNHALIDEIAQLLARENELYIYGTGSKQKEIVKNFANDLLYFGKRVQAIRNSGDLSHMCSNVMSANAVLVVLSLNGRGENIENSLTTATARGITLVTITIDSVNTISKLANYALYYKDSMANTSLYWTTHSISMLIDVLVRRIIQQCCLSSQQQTYSEDALSSNISKEPLNMHR</sequence>